<protein>
    <submittedName>
        <fullName evidence="1">Uncharacterized protein</fullName>
    </submittedName>
</protein>
<evidence type="ECO:0000313" key="2">
    <source>
        <dbReference type="Proteomes" id="UP000464178"/>
    </source>
</evidence>
<dbReference type="EMBL" id="LR593886">
    <property type="protein sequence ID" value="VTR90939.1"/>
    <property type="molecule type" value="Genomic_DNA"/>
</dbReference>
<sequence length="432" mass="48056">MSIVLSLTGQLELAERLSRTEARDWLARAAVWFEGIGDAVLDARVVRDGEERPVLLLVLHPAAPAAEVRLGASGRLRVSAVTEAAGPGYHVYLCDLFRQMAAEFEFAWIADDCADPTRYFHSRDRSACERAFLHWLAERCADNPGSIGLPAAHGFTYPADVLTPLGPRTRAWAAEVAVHPEKGRDFFAWWNPALDSIFYRGRALVRMWLDFFWRPPLSEADGELADQIANDLASAFKLDPAAELPWAEWLELLTAIAGDEDGYCVTPNDDGLSIELWKHMGPLPAPAAKDRIGYRRYPVRVSLDGSWSVEIPGELARERNDDRTWTAWDRTRTVWFHPLQFTKPGGEPPTAAETAEVGRKSLPEGEALPGFDRDGLRGEAVFGPVEEDGRTLWRLSGVIGAPGQLAVCNVYIENESDRDWAVRTWRSLRPGG</sequence>
<proteinExistence type="predicted"/>
<accession>A0A6P2CQ17</accession>
<name>A0A6P2CQ17_9BACT</name>
<evidence type="ECO:0000313" key="1">
    <source>
        <dbReference type="EMBL" id="VTR90939.1"/>
    </source>
</evidence>
<organism evidence="1 2">
    <name type="scientific">Gemmata massiliana</name>
    <dbReference type="NCBI Taxonomy" id="1210884"/>
    <lineage>
        <taxon>Bacteria</taxon>
        <taxon>Pseudomonadati</taxon>
        <taxon>Planctomycetota</taxon>
        <taxon>Planctomycetia</taxon>
        <taxon>Gemmatales</taxon>
        <taxon>Gemmataceae</taxon>
        <taxon>Gemmata</taxon>
    </lineage>
</organism>
<dbReference type="KEGG" id="gms:SOIL9_67750"/>
<gene>
    <name evidence="1" type="ORF">SOIL9_67750</name>
</gene>
<dbReference type="Proteomes" id="UP000464178">
    <property type="component" value="Chromosome"/>
</dbReference>
<keyword evidence="2" id="KW-1185">Reference proteome</keyword>
<reference evidence="1 2" key="1">
    <citation type="submission" date="2019-05" db="EMBL/GenBank/DDBJ databases">
        <authorList>
            <consortium name="Science for Life Laboratories"/>
        </authorList>
    </citation>
    <scope>NUCLEOTIDE SEQUENCE [LARGE SCALE GENOMIC DNA]</scope>
    <source>
        <strain evidence="1">Soil9</strain>
    </source>
</reference>
<dbReference type="AlphaFoldDB" id="A0A6P2CQ17"/>
<dbReference type="RefSeq" id="WP_162666007.1">
    <property type="nucleotide sequence ID" value="NZ_LR593886.1"/>
</dbReference>